<keyword evidence="1" id="KW-0863">Zinc-finger</keyword>
<dbReference type="InterPro" id="IPR012934">
    <property type="entry name" value="Znf_AD"/>
</dbReference>
<feature type="binding site" evidence="1">
    <location>
        <position position="10"/>
    </location>
    <ligand>
        <name>Zn(2+)</name>
        <dbReference type="ChEBI" id="CHEBI:29105"/>
    </ligand>
</feature>
<feature type="binding site" evidence="1">
    <location>
        <position position="53"/>
    </location>
    <ligand>
        <name>Zn(2+)</name>
        <dbReference type="ChEBI" id="CHEBI:29105"/>
    </ligand>
</feature>
<evidence type="ECO:0000313" key="4">
    <source>
        <dbReference type="EMBL" id="KAL3394667.1"/>
    </source>
</evidence>
<dbReference type="GO" id="GO:0008270">
    <property type="term" value="F:zinc ion binding"/>
    <property type="evidence" value="ECO:0007669"/>
    <property type="project" value="UniProtKB-UniRule"/>
</dbReference>
<dbReference type="Pfam" id="PF07776">
    <property type="entry name" value="zf-AD"/>
    <property type="match status" value="1"/>
</dbReference>
<accession>A0ABD2WP45</accession>
<feature type="domain" description="ZAD" evidence="3">
    <location>
        <begin position="8"/>
        <end position="80"/>
    </location>
</feature>
<evidence type="ECO:0000259" key="3">
    <source>
        <dbReference type="PROSITE" id="PS51915"/>
    </source>
</evidence>
<feature type="compositionally biased region" description="Low complexity" evidence="2">
    <location>
        <begin position="185"/>
        <end position="204"/>
    </location>
</feature>
<dbReference type="SMART" id="SM00868">
    <property type="entry name" value="zf-AD"/>
    <property type="match status" value="1"/>
</dbReference>
<keyword evidence="1" id="KW-0479">Metal-binding</keyword>
<dbReference type="SUPFAM" id="SSF57716">
    <property type="entry name" value="Glucocorticoid receptor-like (DNA-binding domain)"/>
    <property type="match status" value="1"/>
</dbReference>
<dbReference type="Proteomes" id="UP001627154">
    <property type="component" value="Unassembled WGS sequence"/>
</dbReference>
<reference evidence="4 5" key="1">
    <citation type="journal article" date="2024" name="bioRxiv">
        <title>A reference genome for Trichogramma kaykai: A tiny desert-dwelling parasitoid wasp with competing sex-ratio distorters.</title>
        <authorList>
            <person name="Culotta J."/>
            <person name="Lindsey A.R."/>
        </authorList>
    </citation>
    <scope>NUCLEOTIDE SEQUENCE [LARGE SCALE GENOMIC DNA]</scope>
    <source>
        <strain evidence="4 5">KSX58</strain>
    </source>
</reference>
<evidence type="ECO:0000313" key="5">
    <source>
        <dbReference type="Proteomes" id="UP001627154"/>
    </source>
</evidence>
<dbReference type="PROSITE" id="PS51915">
    <property type="entry name" value="ZAD"/>
    <property type="match status" value="1"/>
</dbReference>
<proteinExistence type="predicted"/>
<organism evidence="4 5">
    <name type="scientific">Trichogramma kaykai</name>
    <dbReference type="NCBI Taxonomy" id="54128"/>
    <lineage>
        <taxon>Eukaryota</taxon>
        <taxon>Metazoa</taxon>
        <taxon>Ecdysozoa</taxon>
        <taxon>Arthropoda</taxon>
        <taxon>Hexapoda</taxon>
        <taxon>Insecta</taxon>
        <taxon>Pterygota</taxon>
        <taxon>Neoptera</taxon>
        <taxon>Endopterygota</taxon>
        <taxon>Hymenoptera</taxon>
        <taxon>Apocrita</taxon>
        <taxon>Proctotrupomorpha</taxon>
        <taxon>Chalcidoidea</taxon>
        <taxon>Trichogrammatidae</taxon>
        <taxon>Trichogramma</taxon>
    </lineage>
</organism>
<dbReference type="EMBL" id="JBJJXI010000089">
    <property type="protein sequence ID" value="KAL3394667.1"/>
    <property type="molecule type" value="Genomic_DNA"/>
</dbReference>
<keyword evidence="1" id="KW-0862">Zinc</keyword>
<feature type="compositionally biased region" description="Basic and acidic residues" evidence="2">
    <location>
        <begin position="211"/>
        <end position="222"/>
    </location>
</feature>
<dbReference type="AlphaFoldDB" id="A0ABD2WP45"/>
<gene>
    <name evidence="4" type="ORF">TKK_011129</name>
</gene>
<protein>
    <recommendedName>
        <fullName evidence="3">ZAD domain-containing protein</fullName>
    </recommendedName>
</protein>
<sequence length="397" mass="44880">METLEDSLKCRICGKIPGEPIDIYNSSTNYKDIMNTILPIWVHNSDVLPKKLCPPCCLKLEHFYAFYQLCTKTDEDFKSQLSWMKTSPKKETITMVKMVPFKVKATSHENNGPENSSKKVNRIKLDQLVFPVSTTQDSHKISPIVSCSRCRCTCTPSQVSKLTENNSKENHCITIPTNKTKQYDSNSKINNSANSSTSENSGVSLRPRKTRSPDVKISKKKKSLDLKSRLKNNRSILNNSSLVKSVDKVKAKLSPSADSICVKLDNCDYLVNSYKQNLSKTSESIKNSCESTRSLDKLKLCSQLKETSSKVVNKSDNLKLRSSKFSSSMKEDDEVLVVCDTYSRKEKDIDQCKRRKIPKPSNAKSLTGLKFVCEACDKSFVKEELLKLHKLHECCKN</sequence>
<name>A0ABD2WP45_9HYME</name>
<feature type="binding site" evidence="1">
    <location>
        <position position="56"/>
    </location>
    <ligand>
        <name>Zn(2+)</name>
        <dbReference type="ChEBI" id="CHEBI:29105"/>
    </ligand>
</feature>
<evidence type="ECO:0000256" key="1">
    <source>
        <dbReference type="PROSITE-ProRule" id="PRU01263"/>
    </source>
</evidence>
<comment type="caution">
    <text evidence="4">The sequence shown here is derived from an EMBL/GenBank/DDBJ whole genome shotgun (WGS) entry which is preliminary data.</text>
</comment>
<evidence type="ECO:0000256" key="2">
    <source>
        <dbReference type="SAM" id="MobiDB-lite"/>
    </source>
</evidence>
<feature type="region of interest" description="Disordered" evidence="2">
    <location>
        <begin position="180"/>
        <end position="222"/>
    </location>
</feature>
<feature type="binding site" evidence="1">
    <location>
        <position position="13"/>
    </location>
    <ligand>
        <name>Zn(2+)</name>
        <dbReference type="ChEBI" id="CHEBI:29105"/>
    </ligand>
</feature>
<keyword evidence="5" id="KW-1185">Reference proteome</keyword>
<dbReference type="Gene3D" id="3.40.1800.20">
    <property type="match status" value="1"/>
</dbReference>